<organism evidence="2 3">
    <name type="scientific">Gossypium arboreum</name>
    <name type="common">Tree cotton</name>
    <name type="synonym">Gossypium nanking</name>
    <dbReference type="NCBI Taxonomy" id="29729"/>
    <lineage>
        <taxon>Eukaryota</taxon>
        <taxon>Viridiplantae</taxon>
        <taxon>Streptophyta</taxon>
        <taxon>Embryophyta</taxon>
        <taxon>Tracheophyta</taxon>
        <taxon>Spermatophyta</taxon>
        <taxon>Magnoliopsida</taxon>
        <taxon>eudicotyledons</taxon>
        <taxon>Gunneridae</taxon>
        <taxon>Pentapetalae</taxon>
        <taxon>rosids</taxon>
        <taxon>malvids</taxon>
        <taxon>Malvales</taxon>
        <taxon>Malvaceae</taxon>
        <taxon>Malvoideae</taxon>
        <taxon>Gossypium</taxon>
    </lineage>
</organism>
<protein>
    <submittedName>
        <fullName evidence="2">Uncharacterized protein</fullName>
    </submittedName>
</protein>
<reference evidence="3" key="1">
    <citation type="submission" date="2014-09" db="EMBL/GenBank/DDBJ databases">
        <authorList>
            <person name="Mudge J."/>
            <person name="Ramaraj T."/>
            <person name="Lindquist I.E."/>
            <person name="Bharti A.K."/>
            <person name="Sundararajan A."/>
            <person name="Cameron C.T."/>
            <person name="Woodward J.E."/>
            <person name="May G.D."/>
            <person name="Brubaker C."/>
            <person name="Broadhvest J."/>
            <person name="Wilkins T.A."/>
        </authorList>
    </citation>
    <scope>NUCLEOTIDE SEQUENCE</scope>
    <source>
        <strain evidence="3">cv. AKA8401</strain>
    </source>
</reference>
<evidence type="ECO:0000256" key="1">
    <source>
        <dbReference type="SAM" id="Phobius"/>
    </source>
</evidence>
<keyword evidence="3" id="KW-1185">Reference proteome</keyword>
<feature type="transmembrane region" description="Helical" evidence="1">
    <location>
        <begin position="13"/>
        <end position="32"/>
    </location>
</feature>
<dbReference type="Proteomes" id="UP000032142">
    <property type="component" value="Unassembled WGS sequence"/>
</dbReference>
<evidence type="ECO:0000313" key="2">
    <source>
        <dbReference type="EMBL" id="KHG18824.1"/>
    </source>
</evidence>
<keyword evidence="1" id="KW-0472">Membrane</keyword>
<keyword evidence="1" id="KW-0812">Transmembrane</keyword>
<accession>A0A0B0P3Z4</accession>
<evidence type="ECO:0000313" key="3">
    <source>
        <dbReference type="Proteomes" id="UP000032142"/>
    </source>
</evidence>
<keyword evidence="1" id="KW-1133">Transmembrane helix</keyword>
<dbReference type="AlphaFoldDB" id="A0A0B0P3Z4"/>
<sequence>MISITLSIEAFDIVGFIFLIMACIGLRLYYFVSLRFGHMDWLGLETLYFGLSLE</sequence>
<proteinExistence type="predicted"/>
<name>A0A0B0P3Z4_GOSAR</name>
<gene>
    <name evidence="2" type="ORF">F383_00294</name>
</gene>
<dbReference type="EMBL" id="KN411452">
    <property type="protein sequence ID" value="KHG18824.1"/>
    <property type="molecule type" value="Genomic_DNA"/>
</dbReference>